<dbReference type="GO" id="GO:0008236">
    <property type="term" value="F:serine-type peptidase activity"/>
    <property type="evidence" value="ECO:0007669"/>
    <property type="project" value="InterPro"/>
</dbReference>
<dbReference type="InterPro" id="IPR029045">
    <property type="entry name" value="ClpP/crotonase-like_dom_sf"/>
</dbReference>
<proteinExistence type="predicted"/>
<dbReference type="eggNOG" id="COG0793">
    <property type="taxonomic scope" value="Bacteria"/>
</dbReference>
<dbReference type="PANTHER" id="PTHR32060">
    <property type="entry name" value="TAIL-SPECIFIC PROTEASE"/>
    <property type="match status" value="1"/>
</dbReference>
<feature type="domain" description="Tail specific protease" evidence="1">
    <location>
        <begin position="289"/>
        <end position="473"/>
    </location>
</feature>
<sequence>MLRWSATIGALALLALVGIVESTAHRPSPVHTSVTMSEVKAEDAHLQQMGLALQDGSFLKEHPFQPPWTSHSLLFPSTWAEPGIKSLLHSRHVRADLLLADLDVLQPVMARAYGGWDSAVTLGWNWDRWFGDWRNRLAARGSEEISLDDAFAPMDQLLAFQHDNHTQIPLDRQTSDGSQTALLARAPGSACTEIRSSDRIFSINTNDAGQHVRTAQLWTRGARSFINASYIATPTSYGVPQAVHCGGDWITVQPLGDRRGKPWSSKLKELWKETLGRVRPSVERIGDGIVYARLPEFDSAHYDGVSRQGWANRKPSDHVLIVDLRDNGGGEVDYGLDVLKGWVDQDQMIRFDSIGSQVNSSCLYAALKWSYADDNGNAQMQRWLDRMAQPFPSDCPRSVDRTPSRWTYLQHHFNPKPSDMRIIVLVNSGCGSDCELMTEELASLPQTLVVGANTYGLCQLIQPGYSVLPHTGLHYRMALGRSDPYGDNRSVDGYGLDVDVVLPDVDRLGRESMRELAAIVARP</sequence>
<dbReference type="EMBL" id="CP003130">
    <property type="protein sequence ID" value="AEU35436.1"/>
    <property type="molecule type" value="Genomic_DNA"/>
</dbReference>
<name>G8NW16_GRAMM</name>
<dbReference type="HOGENOM" id="CLU_520500_0_0_0"/>
<organism evidence="2 3">
    <name type="scientific">Granulicella mallensis (strain ATCC BAA-1857 / DSM 23137 / MP5ACTX8)</name>
    <dbReference type="NCBI Taxonomy" id="682795"/>
    <lineage>
        <taxon>Bacteria</taxon>
        <taxon>Pseudomonadati</taxon>
        <taxon>Acidobacteriota</taxon>
        <taxon>Terriglobia</taxon>
        <taxon>Terriglobales</taxon>
        <taxon>Acidobacteriaceae</taxon>
        <taxon>Granulicella</taxon>
    </lineage>
</organism>
<dbReference type="OrthoDB" id="2327485at2"/>
<evidence type="ECO:0000313" key="3">
    <source>
        <dbReference type="Proteomes" id="UP000007113"/>
    </source>
</evidence>
<dbReference type="PANTHER" id="PTHR32060:SF22">
    <property type="entry name" value="CARBOXYL-TERMINAL-PROCESSING PEPTIDASE 3, CHLOROPLASTIC"/>
    <property type="match status" value="1"/>
</dbReference>
<dbReference type="InterPro" id="IPR005151">
    <property type="entry name" value="Tail-specific_protease"/>
</dbReference>
<dbReference type="Pfam" id="PF03572">
    <property type="entry name" value="Peptidase_S41"/>
    <property type="match status" value="1"/>
</dbReference>
<accession>G8NW16</accession>
<keyword evidence="3" id="KW-1185">Reference proteome</keyword>
<dbReference type="Proteomes" id="UP000007113">
    <property type="component" value="Chromosome"/>
</dbReference>
<gene>
    <name evidence="2" type="ordered locus">AciX8_1090</name>
</gene>
<protein>
    <submittedName>
        <fullName evidence="2">Peptidase S41</fullName>
    </submittedName>
</protein>
<dbReference type="KEGG" id="gma:AciX8_1090"/>
<dbReference type="GO" id="GO:0006508">
    <property type="term" value="P:proteolysis"/>
    <property type="evidence" value="ECO:0007669"/>
    <property type="project" value="InterPro"/>
</dbReference>
<dbReference type="SUPFAM" id="SSF52096">
    <property type="entry name" value="ClpP/crotonase"/>
    <property type="match status" value="1"/>
</dbReference>
<dbReference type="AlphaFoldDB" id="G8NW16"/>
<dbReference type="Gene3D" id="3.90.226.10">
    <property type="entry name" value="2-enoyl-CoA Hydratase, Chain A, domain 1"/>
    <property type="match status" value="1"/>
</dbReference>
<evidence type="ECO:0000259" key="1">
    <source>
        <dbReference type="Pfam" id="PF03572"/>
    </source>
</evidence>
<reference evidence="2 3" key="1">
    <citation type="submission" date="2011-11" db="EMBL/GenBank/DDBJ databases">
        <title>Complete sequence of Granulicella mallensis MP5ACTX8.</title>
        <authorList>
            <consortium name="US DOE Joint Genome Institute"/>
            <person name="Lucas S."/>
            <person name="Copeland A."/>
            <person name="Lapidus A."/>
            <person name="Cheng J.-F."/>
            <person name="Goodwin L."/>
            <person name="Pitluck S."/>
            <person name="Peters L."/>
            <person name="Lu M."/>
            <person name="Detter J.C."/>
            <person name="Han C."/>
            <person name="Tapia R."/>
            <person name="Land M."/>
            <person name="Hauser L."/>
            <person name="Kyrpides N."/>
            <person name="Ivanova N."/>
            <person name="Mikhailova N."/>
            <person name="Pagani I."/>
            <person name="Rawat S."/>
            <person name="Mannisto M."/>
            <person name="Haggblom M."/>
            <person name="Woyke T."/>
        </authorList>
    </citation>
    <scope>NUCLEOTIDE SEQUENCE [LARGE SCALE GENOMIC DNA]</scope>
    <source>
        <strain evidence="3">ATCC BAA-1857 / DSM 23137 / MP5ACTX8</strain>
    </source>
</reference>
<dbReference type="GO" id="GO:0004175">
    <property type="term" value="F:endopeptidase activity"/>
    <property type="evidence" value="ECO:0007669"/>
    <property type="project" value="TreeGrafter"/>
</dbReference>
<evidence type="ECO:0000313" key="2">
    <source>
        <dbReference type="EMBL" id="AEU35436.1"/>
    </source>
</evidence>